<dbReference type="InterPro" id="IPR044205">
    <property type="entry name" value="KIC/PBP1/KRP1"/>
</dbReference>
<feature type="domain" description="EF-hand" evidence="2">
    <location>
        <begin position="72"/>
        <end position="107"/>
    </location>
</feature>
<name>A0AAN7QYR9_TRANT</name>
<evidence type="ECO:0000313" key="4">
    <source>
        <dbReference type="Proteomes" id="UP001346149"/>
    </source>
</evidence>
<dbReference type="Gene3D" id="1.10.238.10">
    <property type="entry name" value="EF-hand"/>
    <property type="match status" value="1"/>
</dbReference>
<dbReference type="PANTHER" id="PTHR47319">
    <property type="entry name" value="CALCIUM-BINDING PROTEIN KIC"/>
    <property type="match status" value="1"/>
</dbReference>
<organism evidence="3 4">
    <name type="scientific">Trapa natans</name>
    <name type="common">Water chestnut</name>
    <dbReference type="NCBI Taxonomy" id="22666"/>
    <lineage>
        <taxon>Eukaryota</taxon>
        <taxon>Viridiplantae</taxon>
        <taxon>Streptophyta</taxon>
        <taxon>Embryophyta</taxon>
        <taxon>Tracheophyta</taxon>
        <taxon>Spermatophyta</taxon>
        <taxon>Magnoliopsida</taxon>
        <taxon>eudicotyledons</taxon>
        <taxon>Gunneridae</taxon>
        <taxon>Pentapetalae</taxon>
        <taxon>rosids</taxon>
        <taxon>malvids</taxon>
        <taxon>Myrtales</taxon>
        <taxon>Lythraceae</taxon>
        <taxon>Trapa</taxon>
    </lineage>
</organism>
<dbReference type="InterPro" id="IPR011992">
    <property type="entry name" value="EF-hand-dom_pair"/>
</dbReference>
<dbReference type="PROSITE" id="PS50222">
    <property type="entry name" value="EF_HAND_2"/>
    <property type="match status" value="1"/>
</dbReference>
<comment type="caution">
    <text evidence="3">The sequence shown here is derived from an EMBL/GenBank/DDBJ whole genome shotgun (WGS) entry which is preliminary data.</text>
</comment>
<dbReference type="PANTHER" id="PTHR47319:SF8">
    <property type="entry name" value="EF-HAND DOMAIN-CONTAINING PROTEIN"/>
    <property type="match status" value="1"/>
</dbReference>
<evidence type="ECO:0000259" key="2">
    <source>
        <dbReference type="PROSITE" id="PS50222"/>
    </source>
</evidence>
<dbReference type="GO" id="GO:0005509">
    <property type="term" value="F:calcium ion binding"/>
    <property type="evidence" value="ECO:0007669"/>
    <property type="project" value="InterPro"/>
</dbReference>
<dbReference type="EMBL" id="JAXQNO010000014">
    <property type="protein sequence ID" value="KAK4784864.1"/>
    <property type="molecule type" value="Genomic_DNA"/>
</dbReference>
<dbReference type="SMART" id="SM00054">
    <property type="entry name" value="EFh"/>
    <property type="match status" value="1"/>
</dbReference>
<proteinExistence type="predicted"/>
<dbReference type="PROSITE" id="PS00018">
    <property type="entry name" value="EF_HAND_1"/>
    <property type="match status" value="1"/>
</dbReference>
<protein>
    <recommendedName>
        <fullName evidence="2">EF-hand domain-containing protein</fullName>
    </recommendedName>
</protein>
<keyword evidence="4" id="KW-1185">Reference proteome</keyword>
<gene>
    <name evidence="3" type="ORF">SAY86_019232</name>
</gene>
<evidence type="ECO:0000256" key="1">
    <source>
        <dbReference type="ARBA" id="ARBA00022837"/>
    </source>
</evidence>
<dbReference type="InterPro" id="IPR018247">
    <property type="entry name" value="EF_Hand_1_Ca_BS"/>
</dbReference>
<evidence type="ECO:0000313" key="3">
    <source>
        <dbReference type="EMBL" id="KAK4784864.1"/>
    </source>
</evidence>
<dbReference type="Pfam" id="PF13833">
    <property type="entry name" value="EF-hand_8"/>
    <property type="match status" value="1"/>
</dbReference>
<keyword evidence="1" id="KW-0106">Calcium</keyword>
<reference evidence="3 4" key="1">
    <citation type="journal article" date="2023" name="Hortic Res">
        <title>Pangenome of water caltrop reveals structural variations and asymmetric subgenome divergence after allopolyploidization.</title>
        <authorList>
            <person name="Zhang X."/>
            <person name="Chen Y."/>
            <person name="Wang L."/>
            <person name="Yuan Y."/>
            <person name="Fang M."/>
            <person name="Shi L."/>
            <person name="Lu R."/>
            <person name="Comes H.P."/>
            <person name="Ma Y."/>
            <person name="Chen Y."/>
            <person name="Huang G."/>
            <person name="Zhou Y."/>
            <person name="Zheng Z."/>
            <person name="Qiu Y."/>
        </authorList>
    </citation>
    <scope>NUCLEOTIDE SEQUENCE [LARGE SCALE GENOMIC DNA]</scope>
    <source>
        <strain evidence="3">F231</strain>
    </source>
</reference>
<accession>A0AAN7QYR9</accession>
<sequence>MGGGMEKSSSSTAAESLLEFEDFLPVMAEKLGGDGPMRELCNGFKLLMDKDGGVITLDSLRRNCAILGLQDLRDDELSSMLREGDLDGDGALSEMEFCVLMFRLSPQLMDQSRTCLY</sequence>
<dbReference type="Proteomes" id="UP001346149">
    <property type="component" value="Unassembled WGS sequence"/>
</dbReference>
<dbReference type="AlphaFoldDB" id="A0AAN7QYR9"/>
<dbReference type="InterPro" id="IPR002048">
    <property type="entry name" value="EF_hand_dom"/>
</dbReference>
<dbReference type="SUPFAM" id="SSF47473">
    <property type="entry name" value="EF-hand"/>
    <property type="match status" value="1"/>
</dbReference>